<dbReference type="Proteomes" id="UP001066276">
    <property type="component" value="Chromosome 11"/>
</dbReference>
<evidence type="ECO:0000313" key="3">
    <source>
        <dbReference type="Proteomes" id="UP001066276"/>
    </source>
</evidence>
<evidence type="ECO:0000256" key="1">
    <source>
        <dbReference type="SAM" id="MobiDB-lite"/>
    </source>
</evidence>
<proteinExistence type="predicted"/>
<organism evidence="2 3">
    <name type="scientific">Pleurodeles waltl</name>
    <name type="common">Iberian ribbed newt</name>
    <dbReference type="NCBI Taxonomy" id="8319"/>
    <lineage>
        <taxon>Eukaryota</taxon>
        <taxon>Metazoa</taxon>
        <taxon>Chordata</taxon>
        <taxon>Craniata</taxon>
        <taxon>Vertebrata</taxon>
        <taxon>Euteleostomi</taxon>
        <taxon>Amphibia</taxon>
        <taxon>Batrachia</taxon>
        <taxon>Caudata</taxon>
        <taxon>Salamandroidea</taxon>
        <taxon>Salamandridae</taxon>
        <taxon>Pleurodelinae</taxon>
        <taxon>Pleurodeles</taxon>
    </lineage>
</organism>
<gene>
    <name evidence="2" type="ORF">NDU88_006183</name>
</gene>
<reference evidence="2" key="1">
    <citation type="journal article" date="2022" name="bioRxiv">
        <title>Sequencing and chromosome-scale assembly of the giantPleurodeles waltlgenome.</title>
        <authorList>
            <person name="Brown T."/>
            <person name="Elewa A."/>
            <person name="Iarovenko S."/>
            <person name="Subramanian E."/>
            <person name="Araus A.J."/>
            <person name="Petzold A."/>
            <person name="Susuki M."/>
            <person name="Suzuki K.-i.T."/>
            <person name="Hayashi T."/>
            <person name="Toyoda A."/>
            <person name="Oliveira C."/>
            <person name="Osipova E."/>
            <person name="Leigh N.D."/>
            <person name="Simon A."/>
            <person name="Yun M.H."/>
        </authorList>
    </citation>
    <scope>NUCLEOTIDE SEQUENCE</scope>
    <source>
        <strain evidence="2">20211129_DDA</strain>
        <tissue evidence="2">Liver</tissue>
    </source>
</reference>
<comment type="caution">
    <text evidence="2">The sequence shown here is derived from an EMBL/GenBank/DDBJ whole genome shotgun (WGS) entry which is preliminary data.</text>
</comment>
<evidence type="ECO:0000313" key="2">
    <source>
        <dbReference type="EMBL" id="KAJ1093074.1"/>
    </source>
</evidence>
<keyword evidence="3" id="KW-1185">Reference proteome</keyword>
<dbReference type="AlphaFoldDB" id="A0AAV7LR70"/>
<sequence length="99" mass="11344">METQRTRLQPVTPRRSKGVALSGLLGSVGGQQDHCDKKARTQRAEWYFEVIPQWQVAKAAKRSECIYMDEDTGLDNDDESLEEGELVEEDEQKGEERRC</sequence>
<dbReference type="EMBL" id="JANPWB010000015">
    <property type="protein sequence ID" value="KAJ1093074.1"/>
    <property type="molecule type" value="Genomic_DNA"/>
</dbReference>
<protein>
    <submittedName>
        <fullName evidence="2">Uncharacterized protein</fullName>
    </submittedName>
</protein>
<name>A0AAV7LR70_PLEWA</name>
<accession>A0AAV7LR70</accession>
<feature type="compositionally biased region" description="Acidic residues" evidence="1">
    <location>
        <begin position="70"/>
        <end position="93"/>
    </location>
</feature>
<feature type="region of interest" description="Disordered" evidence="1">
    <location>
        <begin position="70"/>
        <end position="99"/>
    </location>
</feature>